<dbReference type="EMBL" id="CP060713">
    <property type="protein sequence ID" value="QNN53508.1"/>
    <property type="molecule type" value="Genomic_DNA"/>
</dbReference>
<dbReference type="Proteomes" id="UP000515947">
    <property type="component" value="Chromosome"/>
</dbReference>
<dbReference type="InterPro" id="IPR051081">
    <property type="entry name" value="HTH_MetalResp_TranReg"/>
</dbReference>
<keyword evidence="3" id="KW-0804">Transcription</keyword>
<feature type="domain" description="HTH arsR-type" evidence="4">
    <location>
        <begin position="9"/>
        <end position="105"/>
    </location>
</feature>
<dbReference type="PRINTS" id="PR00778">
    <property type="entry name" value="HTHARSR"/>
</dbReference>
<dbReference type="PANTHER" id="PTHR33154:SF33">
    <property type="entry name" value="TRANSCRIPTIONAL REPRESSOR SDPR"/>
    <property type="match status" value="1"/>
</dbReference>
<dbReference type="InterPro" id="IPR036388">
    <property type="entry name" value="WH-like_DNA-bd_sf"/>
</dbReference>
<protein>
    <submittedName>
        <fullName evidence="5">Winged helix-turn-helix transcriptional regulator</fullName>
    </submittedName>
</protein>
<dbReference type="KEGG" id="nmes:H9L09_03450"/>
<dbReference type="PANTHER" id="PTHR33154">
    <property type="entry name" value="TRANSCRIPTIONAL REGULATOR, ARSR FAMILY"/>
    <property type="match status" value="1"/>
</dbReference>
<keyword evidence="1" id="KW-0805">Transcription regulation</keyword>
<evidence type="ECO:0000259" key="4">
    <source>
        <dbReference type="SMART" id="SM00418"/>
    </source>
</evidence>
<proteinExistence type="predicted"/>
<dbReference type="SUPFAM" id="SSF46785">
    <property type="entry name" value="Winged helix' DNA-binding domain"/>
    <property type="match status" value="1"/>
</dbReference>
<dbReference type="InterPro" id="IPR011991">
    <property type="entry name" value="ArsR-like_HTH"/>
</dbReference>
<organism evidence="5 6">
    <name type="scientific">Nocardioides mesophilus</name>
    <dbReference type="NCBI Taxonomy" id="433659"/>
    <lineage>
        <taxon>Bacteria</taxon>
        <taxon>Bacillati</taxon>
        <taxon>Actinomycetota</taxon>
        <taxon>Actinomycetes</taxon>
        <taxon>Propionibacteriales</taxon>
        <taxon>Nocardioidaceae</taxon>
        <taxon>Nocardioides</taxon>
    </lineage>
</organism>
<dbReference type="SMART" id="SM00418">
    <property type="entry name" value="HTH_ARSR"/>
    <property type="match status" value="1"/>
</dbReference>
<evidence type="ECO:0000313" key="6">
    <source>
        <dbReference type="Proteomes" id="UP000515947"/>
    </source>
</evidence>
<dbReference type="InterPro" id="IPR001845">
    <property type="entry name" value="HTH_ArsR_DNA-bd_dom"/>
</dbReference>
<gene>
    <name evidence="5" type="ORF">H9L09_03450</name>
</gene>
<dbReference type="RefSeq" id="WP_187579350.1">
    <property type="nucleotide sequence ID" value="NZ_CP060713.1"/>
</dbReference>
<keyword evidence="2" id="KW-0238">DNA-binding</keyword>
<dbReference type="Gene3D" id="1.10.10.10">
    <property type="entry name" value="Winged helix-like DNA-binding domain superfamily/Winged helix DNA-binding domain"/>
    <property type="match status" value="1"/>
</dbReference>
<dbReference type="GO" id="GO:0003677">
    <property type="term" value="F:DNA binding"/>
    <property type="evidence" value="ECO:0007669"/>
    <property type="project" value="UniProtKB-KW"/>
</dbReference>
<evidence type="ECO:0000256" key="2">
    <source>
        <dbReference type="ARBA" id="ARBA00023125"/>
    </source>
</evidence>
<evidence type="ECO:0000313" key="5">
    <source>
        <dbReference type="EMBL" id="QNN53508.1"/>
    </source>
</evidence>
<reference evidence="5 6" key="1">
    <citation type="submission" date="2020-08" db="EMBL/GenBank/DDBJ databases">
        <title>Genome sequence of Nocardioides mesophilus KACC 16243T.</title>
        <authorList>
            <person name="Hyun D.-W."/>
            <person name="Bae J.-W."/>
        </authorList>
    </citation>
    <scope>NUCLEOTIDE SEQUENCE [LARGE SCALE GENOMIC DNA]</scope>
    <source>
        <strain evidence="5 6">KACC 16243</strain>
    </source>
</reference>
<dbReference type="CDD" id="cd00090">
    <property type="entry name" value="HTH_ARSR"/>
    <property type="match status" value="1"/>
</dbReference>
<evidence type="ECO:0000256" key="1">
    <source>
        <dbReference type="ARBA" id="ARBA00023015"/>
    </source>
</evidence>
<accession>A0A7G9RD33</accession>
<dbReference type="AlphaFoldDB" id="A0A7G9RD33"/>
<dbReference type="GO" id="GO:0003700">
    <property type="term" value="F:DNA-binding transcription factor activity"/>
    <property type="evidence" value="ECO:0007669"/>
    <property type="project" value="InterPro"/>
</dbReference>
<name>A0A7G9RD33_9ACTN</name>
<dbReference type="Pfam" id="PF12840">
    <property type="entry name" value="HTH_20"/>
    <property type="match status" value="1"/>
</dbReference>
<sequence length="178" mass="19254">MTGDPREVASMRATAHPVRLQILSLLTGADLSAAEIARELDLSHANASYHLRVLADAGLVVEAGEEKIRGGVAKRYRHPWDQTPSVEPGGSATSYVAAMAAELVRRYGPGRRRGFLADAEMWVTPQTWEQVRTLVQEASRLVHAEAQPPRTPGTLHVNLTAAAFEMDEQPGPATEVPA</sequence>
<dbReference type="InterPro" id="IPR036390">
    <property type="entry name" value="WH_DNA-bd_sf"/>
</dbReference>
<evidence type="ECO:0000256" key="3">
    <source>
        <dbReference type="ARBA" id="ARBA00023163"/>
    </source>
</evidence>
<keyword evidence="6" id="KW-1185">Reference proteome</keyword>